<keyword evidence="3" id="KW-1185">Reference proteome</keyword>
<organism evidence="2 3">
    <name type="scientific">Saccharopolyspora karakumensis</name>
    <dbReference type="NCBI Taxonomy" id="2530386"/>
    <lineage>
        <taxon>Bacteria</taxon>
        <taxon>Bacillati</taxon>
        <taxon>Actinomycetota</taxon>
        <taxon>Actinomycetes</taxon>
        <taxon>Pseudonocardiales</taxon>
        <taxon>Pseudonocardiaceae</taxon>
        <taxon>Saccharopolyspora</taxon>
    </lineage>
</organism>
<dbReference type="Proteomes" id="UP000294723">
    <property type="component" value="Unassembled WGS sequence"/>
</dbReference>
<feature type="region of interest" description="Disordered" evidence="1">
    <location>
        <begin position="1"/>
        <end position="21"/>
    </location>
</feature>
<sequence>MGQTHLGSQGRQNMSQPRGTDGLSEVRCIAVALGRRTELVAEFQFDQLLKESPERSEALSTKARGHFTLGREILRRRVGHVRIAEQVPSRPVQNQTNLLVNRTVTVRITEHHRLARLADSSDAKPCLEVQPVTLF</sequence>
<reference evidence="2 3" key="1">
    <citation type="submission" date="2019-03" db="EMBL/GenBank/DDBJ databases">
        <title>Draft genome sequences of novel Actinobacteria.</title>
        <authorList>
            <person name="Sahin N."/>
            <person name="Ay H."/>
            <person name="Saygin H."/>
        </authorList>
    </citation>
    <scope>NUCLEOTIDE SEQUENCE [LARGE SCALE GENOMIC DNA]</scope>
    <source>
        <strain evidence="2 3">5K548</strain>
    </source>
</reference>
<name>A0A4R5C485_9PSEU</name>
<evidence type="ECO:0000313" key="2">
    <source>
        <dbReference type="EMBL" id="TDD92760.1"/>
    </source>
</evidence>
<dbReference type="EMBL" id="SMLA01000002">
    <property type="protein sequence ID" value="TDD92760.1"/>
    <property type="molecule type" value="Genomic_DNA"/>
</dbReference>
<gene>
    <name evidence="2" type="ORF">E1202_01920</name>
</gene>
<proteinExistence type="predicted"/>
<feature type="compositionally biased region" description="Polar residues" evidence="1">
    <location>
        <begin position="1"/>
        <end position="18"/>
    </location>
</feature>
<accession>A0A4R5C485</accession>
<protein>
    <submittedName>
        <fullName evidence="2">Uncharacterized protein</fullName>
    </submittedName>
</protein>
<evidence type="ECO:0000256" key="1">
    <source>
        <dbReference type="SAM" id="MobiDB-lite"/>
    </source>
</evidence>
<evidence type="ECO:0000313" key="3">
    <source>
        <dbReference type="Proteomes" id="UP000294723"/>
    </source>
</evidence>
<comment type="caution">
    <text evidence="2">The sequence shown here is derived from an EMBL/GenBank/DDBJ whole genome shotgun (WGS) entry which is preliminary data.</text>
</comment>
<dbReference type="AlphaFoldDB" id="A0A4R5C485"/>